<feature type="compositionally biased region" description="Low complexity" evidence="5">
    <location>
        <begin position="55"/>
        <end position="72"/>
    </location>
</feature>
<keyword evidence="9" id="KW-1185">Reference proteome</keyword>
<evidence type="ECO:0000256" key="6">
    <source>
        <dbReference type="SAM" id="SignalP"/>
    </source>
</evidence>
<dbReference type="Pfam" id="PF00691">
    <property type="entry name" value="OmpA"/>
    <property type="match status" value="1"/>
</dbReference>
<evidence type="ECO:0000256" key="5">
    <source>
        <dbReference type="SAM" id="MobiDB-lite"/>
    </source>
</evidence>
<dbReference type="InterPro" id="IPR006664">
    <property type="entry name" value="OMP_bac"/>
</dbReference>
<dbReference type="CDD" id="cd07185">
    <property type="entry name" value="OmpA_C-like"/>
    <property type="match status" value="1"/>
</dbReference>
<sequence>MKKLVIAVIVCSLGHSAHAQFLDRLKNKVQQKVNDKIDQTIDKATEGKKKDSAPADKPAATTTTSAGTSNSADVSNGEASTNGASGITAYSRFDFVPGEKILVEENFAQDPIGEFPGQWNTHSGAEIVTVSNRPGKWLSISQDGIFFPEYVTGNLPDNFTLQADVMASNGIAGIGAFTISLLKAATAEEKFQNGNYRPLSDVPSFKVSLYPKYSGDGQLQYSSNLIGNNTLTTMPVFNVPKKNAVRVSIWRQKQRVRVYLDSTKILDLPRALDAGAVLNALTFAAYAPDYDKQGGTFYLGNIRLAVGAPDTRNKLMTEGKFTTHGILFASNSDAIQPESYGALKDIAAVLAENPAVRVNIVGHTDADGSDQANLDLSKRRAAAVKTALVSNFSIDAARMETNGKGESQPVDSNSTEVGKANNRRVEFIKI</sequence>
<keyword evidence="2 4" id="KW-0472">Membrane</keyword>
<dbReference type="EMBL" id="VIWO01000004">
    <property type="protein sequence ID" value="TWF40746.1"/>
    <property type="molecule type" value="Genomic_DNA"/>
</dbReference>
<dbReference type="PANTHER" id="PTHR30329">
    <property type="entry name" value="STATOR ELEMENT OF FLAGELLAR MOTOR COMPLEX"/>
    <property type="match status" value="1"/>
</dbReference>
<dbReference type="AlphaFoldDB" id="A0A561PRL2"/>
<dbReference type="PANTHER" id="PTHR30329:SF21">
    <property type="entry name" value="LIPOPROTEIN YIAD-RELATED"/>
    <property type="match status" value="1"/>
</dbReference>
<feature type="compositionally biased region" description="Basic and acidic residues" evidence="5">
    <location>
        <begin position="40"/>
        <end position="54"/>
    </location>
</feature>
<accession>A0A561PRL2</accession>
<feature type="domain" description="OmpA-like" evidence="7">
    <location>
        <begin position="315"/>
        <end position="430"/>
    </location>
</feature>
<protein>
    <submittedName>
        <fullName evidence="8">OmpA family protein</fullName>
    </submittedName>
</protein>
<dbReference type="GO" id="GO:0009279">
    <property type="term" value="C:cell outer membrane"/>
    <property type="evidence" value="ECO:0007669"/>
    <property type="project" value="UniProtKB-SubCell"/>
</dbReference>
<dbReference type="InterPro" id="IPR050330">
    <property type="entry name" value="Bact_OuterMem_StrucFunc"/>
</dbReference>
<dbReference type="InterPro" id="IPR006665">
    <property type="entry name" value="OmpA-like"/>
</dbReference>
<dbReference type="InterPro" id="IPR036737">
    <property type="entry name" value="OmpA-like_sf"/>
</dbReference>
<evidence type="ECO:0000256" key="3">
    <source>
        <dbReference type="ARBA" id="ARBA00023237"/>
    </source>
</evidence>
<evidence type="ECO:0000256" key="2">
    <source>
        <dbReference type="ARBA" id="ARBA00023136"/>
    </source>
</evidence>
<keyword evidence="3" id="KW-0998">Cell outer membrane</keyword>
<comment type="subcellular location">
    <subcellularLocation>
        <location evidence="1">Cell outer membrane</location>
    </subcellularLocation>
</comment>
<feature type="signal peptide" evidence="6">
    <location>
        <begin position="1"/>
        <end position="19"/>
    </location>
</feature>
<dbReference type="RefSeq" id="WP_186452490.1">
    <property type="nucleotide sequence ID" value="NZ_VIWO01000004.1"/>
</dbReference>
<evidence type="ECO:0000259" key="7">
    <source>
        <dbReference type="PROSITE" id="PS51123"/>
    </source>
</evidence>
<gene>
    <name evidence="8" type="ORF">FHW36_104430</name>
</gene>
<dbReference type="Proteomes" id="UP000320811">
    <property type="component" value="Unassembled WGS sequence"/>
</dbReference>
<feature type="region of interest" description="Disordered" evidence="5">
    <location>
        <begin position="40"/>
        <end position="81"/>
    </location>
</feature>
<keyword evidence="6" id="KW-0732">Signal</keyword>
<evidence type="ECO:0000313" key="8">
    <source>
        <dbReference type="EMBL" id="TWF40746.1"/>
    </source>
</evidence>
<name>A0A561PRL2_9BACT</name>
<evidence type="ECO:0000256" key="1">
    <source>
        <dbReference type="ARBA" id="ARBA00004442"/>
    </source>
</evidence>
<evidence type="ECO:0000256" key="4">
    <source>
        <dbReference type="PROSITE-ProRule" id="PRU00473"/>
    </source>
</evidence>
<dbReference type="SUPFAM" id="SSF103088">
    <property type="entry name" value="OmpA-like"/>
    <property type="match status" value="1"/>
</dbReference>
<dbReference type="PRINTS" id="PR01021">
    <property type="entry name" value="OMPADOMAIN"/>
</dbReference>
<comment type="caution">
    <text evidence="8">The sequence shown here is derived from an EMBL/GenBank/DDBJ whole genome shotgun (WGS) entry which is preliminary data.</text>
</comment>
<proteinExistence type="predicted"/>
<reference evidence="8 9" key="1">
    <citation type="submission" date="2019-06" db="EMBL/GenBank/DDBJ databases">
        <title>Sorghum-associated microbial communities from plants grown in Nebraska, USA.</title>
        <authorList>
            <person name="Schachtman D."/>
        </authorList>
    </citation>
    <scope>NUCLEOTIDE SEQUENCE [LARGE SCALE GENOMIC DNA]</scope>
    <source>
        <strain evidence="8 9">1209</strain>
    </source>
</reference>
<evidence type="ECO:0000313" key="9">
    <source>
        <dbReference type="Proteomes" id="UP000320811"/>
    </source>
</evidence>
<dbReference type="PROSITE" id="PS51123">
    <property type="entry name" value="OMPA_2"/>
    <property type="match status" value="1"/>
</dbReference>
<dbReference type="Gene3D" id="3.30.1330.60">
    <property type="entry name" value="OmpA-like domain"/>
    <property type="match status" value="1"/>
</dbReference>
<feature type="chain" id="PRO_5021831894" evidence="6">
    <location>
        <begin position="20"/>
        <end position="430"/>
    </location>
</feature>
<organism evidence="8 9">
    <name type="scientific">Chitinophaga polysaccharea</name>
    <dbReference type="NCBI Taxonomy" id="1293035"/>
    <lineage>
        <taxon>Bacteria</taxon>
        <taxon>Pseudomonadati</taxon>
        <taxon>Bacteroidota</taxon>
        <taxon>Chitinophagia</taxon>
        <taxon>Chitinophagales</taxon>
        <taxon>Chitinophagaceae</taxon>
        <taxon>Chitinophaga</taxon>
    </lineage>
</organism>